<dbReference type="EnsemblPlants" id="AES77263">
    <property type="protein sequence ID" value="AES77263"/>
    <property type="gene ID" value="MTR_7g006500"/>
</dbReference>
<reference evidence="2" key="3">
    <citation type="submission" date="2015-04" db="UniProtKB">
        <authorList>
            <consortium name="EnsemblPlants"/>
        </authorList>
    </citation>
    <scope>IDENTIFICATION</scope>
    <source>
        <strain evidence="2">cv. Jemalong A17</strain>
    </source>
</reference>
<reference evidence="1 3" key="1">
    <citation type="journal article" date="2011" name="Nature">
        <title>The Medicago genome provides insight into the evolution of rhizobial symbioses.</title>
        <authorList>
            <person name="Young N.D."/>
            <person name="Debelle F."/>
            <person name="Oldroyd G.E."/>
            <person name="Geurts R."/>
            <person name="Cannon S.B."/>
            <person name="Udvardi M.K."/>
            <person name="Benedito V.A."/>
            <person name="Mayer K.F."/>
            <person name="Gouzy J."/>
            <person name="Schoof H."/>
            <person name="Van de Peer Y."/>
            <person name="Proost S."/>
            <person name="Cook D.R."/>
            <person name="Meyers B.C."/>
            <person name="Spannagl M."/>
            <person name="Cheung F."/>
            <person name="De Mita S."/>
            <person name="Krishnakumar V."/>
            <person name="Gundlach H."/>
            <person name="Zhou S."/>
            <person name="Mudge J."/>
            <person name="Bharti A.K."/>
            <person name="Murray J.D."/>
            <person name="Naoumkina M.A."/>
            <person name="Rosen B."/>
            <person name="Silverstein K.A."/>
            <person name="Tang H."/>
            <person name="Rombauts S."/>
            <person name="Zhao P.X."/>
            <person name="Zhou P."/>
            <person name="Barbe V."/>
            <person name="Bardou P."/>
            <person name="Bechner M."/>
            <person name="Bellec A."/>
            <person name="Berger A."/>
            <person name="Berges H."/>
            <person name="Bidwell S."/>
            <person name="Bisseling T."/>
            <person name="Choisne N."/>
            <person name="Couloux A."/>
            <person name="Denny R."/>
            <person name="Deshpande S."/>
            <person name="Dai X."/>
            <person name="Doyle J.J."/>
            <person name="Dudez A.M."/>
            <person name="Farmer A.D."/>
            <person name="Fouteau S."/>
            <person name="Franken C."/>
            <person name="Gibelin C."/>
            <person name="Gish J."/>
            <person name="Goldstein S."/>
            <person name="Gonzalez A.J."/>
            <person name="Green P.J."/>
            <person name="Hallab A."/>
            <person name="Hartog M."/>
            <person name="Hua A."/>
            <person name="Humphray S.J."/>
            <person name="Jeong D.H."/>
            <person name="Jing Y."/>
            <person name="Jocker A."/>
            <person name="Kenton S.M."/>
            <person name="Kim D.J."/>
            <person name="Klee K."/>
            <person name="Lai H."/>
            <person name="Lang C."/>
            <person name="Lin S."/>
            <person name="Macmil S.L."/>
            <person name="Magdelenat G."/>
            <person name="Matthews L."/>
            <person name="McCorrison J."/>
            <person name="Monaghan E.L."/>
            <person name="Mun J.H."/>
            <person name="Najar F.Z."/>
            <person name="Nicholson C."/>
            <person name="Noirot C."/>
            <person name="O'Bleness M."/>
            <person name="Paule C.R."/>
            <person name="Poulain J."/>
            <person name="Prion F."/>
            <person name="Qin B."/>
            <person name="Qu C."/>
            <person name="Retzel E.F."/>
            <person name="Riddle C."/>
            <person name="Sallet E."/>
            <person name="Samain S."/>
            <person name="Samson N."/>
            <person name="Sanders I."/>
            <person name="Saurat O."/>
            <person name="Scarpelli C."/>
            <person name="Schiex T."/>
            <person name="Segurens B."/>
            <person name="Severin A.J."/>
            <person name="Sherrier D.J."/>
            <person name="Shi R."/>
            <person name="Sims S."/>
            <person name="Singer S.R."/>
            <person name="Sinharoy S."/>
            <person name="Sterck L."/>
            <person name="Viollet A."/>
            <person name="Wang B.B."/>
            <person name="Wang K."/>
            <person name="Wang M."/>
            <person name="Wang X."/>
            <person name="Warfsmann J."/>
            <person name="Weissenbach J."/>
            <person name="White D.D."/>
            <person name="White J.D."/>
            <person name="Wiley G.B."/>
            <person name="Wincker P."/>
            <person name="Xing Y."/>
            <person name="Yang L."/>
            <person name="Yao Z."/>
            <person name="Ying F."/>
            <person name="Zhai J."/>
            <person name="Zhou L."/>
            <person name="Zuber A."/>
            <person name="Denarie J."/>
            <person name="Dixon R.A."/>
            <person name="May G.D."/>
            <person name="Schwartz D.C."/>
            <person name="Rogers J."/>
            <person name="Quetier F."/>
            <person name="Town C.D."/>
            <person name="Roe B.A."/>
        </authorList>
    </citation>
    <scope>NUCLEOTIDE SEQUENCE [LARGE SCALE GENOMIC DNA]</scope>
    <source>
        <strain evidence="1">A17</strain>
        <strain evidence="2 3">cv. Jemalong A17</strain>
    </source>
</reference>
<protein>
    <submittedName>
        <fullName evidence="1">UBA/Ts-N domain protein</fullName>
    </submittedName>
</protein>
<reference evidence="1 3" key="2">
    <citation type="journal article" date="2014" name="BMC Genomics">
        <title>An improved genome release (version Mt4.0) for the model legume Medicago truncatula.</title>
        <authorList>
            <person name="Tang H."/>
            <person name="Krishnakumar V."/>
            <person name="Bidwell S."/>
            <person name="Rosen B."/>
            <person name="Chan A."/>
            <person name="Zhou S."/>
            <person name="Gentzbittel L."/>
            <person name="Childs K.L."/>
            <person name="Yandell M."/>
            <person name="Gundlach H."/>
            <person name="Mayer K.F."/>
            <person name="Schwartz D.C."/>
            <person name="Town C.D."/>
        </authorList>
    </citation>
    <scope>GENOME REANNOTATION</scope>
    <source>
        <strain evidence="2 3">cv. Jemalong A17</strain>
    </source>
</reference>
<dbReference type="FunFam" id="1.10.8.10:FF:000003">
    <property type="entry name" value="UV excision repair protein RAD23 homolog"/>
    <property type="match status" value="1"/>
</dbReference>
<sequence>MVIGSLVHWSNQWIKIESHDYTGLTRTSNSTLSELSAPSKKAIRPKARHPQGAASRMLLGTYGKAESNLIAGSTLEPTIQQIDIGRKLVRDIVIRALSAAYNNPERTVEYLYYVSLCTHNTFHCIRYTYDTGLETVPGKQFV</sequence>
<dbReference type="EMBL" id="CM001223">
    <property type="protein sequence ID" value="AES77263.1"/>
    <property type="molecule type" value="Genomic_DNA"/>
</dbReference>
<dbReference type="Gene3D" id="1.10.8.10">
    <property type="entry name" value="DNA helicase RuvA subunit, C-terminal domain"/>
    <property type="match status" value="1"/>
</dbReference>
<name>G7KXQ7_MEDTR</name>
<evidence type="ECO:0000313" key="2">
    <source>
        <dbReference type="EnsemblPlants" id="AES77263"/>
    </source>
</evidence>
<evidence type="ECO:0000313" key="1">
    <source>
        <dbReference type="EMBL" id="AES77263.1"/>
    </source>
</evidence>
<proteinExistence type="predicted"/>
<gene>
    <name evidence="1" type="ordered locus">MTR_7g006500</name>
</gene>
<accession>G7KXQ7</accession>
<dbReference type="STRING" id="3880.G7KXQ7"/>
<dbReference type="Proteomes" id="UP000002051">
    <property type="component" value="Unassembled WGS sequence"/>
</dbReference>
<organism evidence="1 3">
    <name type="scientific">Medicago truncatula</name>
    <name type="common">Barrel medic</name>
    <name type="synonym">Medicago tribuloides</name>
    <dbReference type="NCBI Taxonomy" id="3880"/>
    <lineage>
        <taxon>Eukaryota</taxon>
        <taxon>Viridiplantae</taxon>
        <taxon>Streptophyta</taxon>
        <taxon>Embryophyta</taxon>
        <taxon>Tracheophyta</taxon>
        <taxon>Spermatophyta</taxon>
        <taxon>Magnoliopsida</taxon>
        <taxon>eudicotyledons</taxon>
        <taxon>Gunneridae</taxon>
        <taxon>Pentapetalae</taxon>
        <taxon>rosids</taxon>
        <taxon>fabids</taxon>
        <taxon>Fabales</taxon>
        <taxon>Fabaceae</taxon>
        <taxon>Papilionoideae</taxon>
        <taxon>50 kb inversion clade</taxon>
        <taxon>NPAAA clade</taxon>
        <taxon>Hologalegina</taxon>
        <taxon>IRL clade</taxon>
        <taxon>Trifolieae</taxon>
        <taxon>Medicago</taxon>
    </lineage>
</organism>
<keyword evidence="3" id="KW-1185">Reference proteome</keyword>
<dbReference type="eggNOG" id="KOG0011">
    <property type="taxonomic scope" value="Eukaryota"/>
</dbReference>
<dbReference type="HOGENOM" id="CLU_1818731_0_0_1"/>
<dbReference type="PaxDb" id="3880-AES77263"/>
<evidence type="ECO:0000313" key="3">
    <source>
        <dbReference type="Proteomes" id="UP000002051"/>
    </source>
</evidence>
<dbReference type="AlphaFoldDB" id="G7KXQ7"/>